<evidence type="ECO:0000256" key="3">
    <source>
        <dbReference type="ARBA" id="ARBA00022679"/>
    </source>
</evidence>
<dbReference type="SUPFAM" id="SSF52540">
    <property type="entry name" value="P-loop containing nucleoside triphosphate hydrolases"/>
    <property type="match status" value="8"/>
</dbReference>
<dbReference type="Proteomes" id="UP001059596">
    <property type="component" value="Unassembled WGS sequence"/>
</dbReference>
<evidence type="ECO:0000256" key="7">
    <source>
        <dbReference type="ARBA" id="ARBA00023034"/>
    </source>
</evidence>
<dbReference type="GO" id="GO:0000139">
    <property type="term" value="C:Golgi membrane"/>
    <property type="evidence" value="ECO:0007669"/>
    <property type="project" value="UniProtKB-SubCell"/>
</dbReference>
<keyword evidence="6" id="KW-1133">Transmembrane helix</keyword>
<dbReference type="FunFam" id="3.40.50.300:FF:001863">
    <property type="entry name" value="Heparan sulfate 2-o-sulfotransferase"/>
    <property type="match status" value="4"/>
</dbReference>
<comment type="similarity">
    <text evidence="2">Belongs to the sulfotransferase 3 family.</text>
</comment>
<evidence type="ECO:0000256" key="8">
    <source>
        <dbReference type="ARBA" id="ARBA00023136"/>
    </source>
</evidence>
<comment type="caution">
    <text evidence="11">The sequence shown here is derived from an EMBL/GenBank/DDBJ whole genome shotgun (WGS) entry which is preliminary data.</text>
</comment>
<dbReference type="PANTHER" id="PTHR12129">
    <property type="entry name" value="HEPARAN SULFATE 2-O-SULFOTRANSFERASE"/>
    <property type="match status" value="1"/>
</dbReference>
<keyword evidence="8" id="KW-0472">Membrane</keyword>
<keyword evidence="7" id="KW-0333">Golgi apparatus</keyword>
<evidence type="ECO:0000313" key="12">
    <source>
        <dbReference type="Proteomes" id="UP001059596"/>
    </source>
</evidence>
<dbReference type="PANTHER" id="PTHR12129:SF20">
    <property type="entry name" value="HEPARAN SULFATE 2-O-SULFOTRANSFERASE PIPE"/>
    <property type="match status" value="1"/>
</dbReference>
<feature type="compositionally biased region" description="Basic and acidic residues" evidence="10">
    <location>
        <begin position="343"/>
        <end position="358"/>
    </location>
</feature>
<evidence type="ECO:0000256" key="5">
    <source>
        <dbReference type="ARBA" id="ARBA00022968"/>
    </source>
</evidence>
<reference evidence="11" key="1">
    <citation type="journal article" date="2023" name="Genome Biol. Evol.">
        <title>Long-read-based Genome Assembly of Drosophila gunungcola Reveals Fewer Chemosensory Genes in Flower-breeding Species.</title>
        <authorList>
            <person name="Negi A."/>
            <person name="Liao B.Y."/>
            <person name="Yeh S.D."/>
        </authorList>
    </citation>
    <scope>NUCLEOTIDE SEQUENCE</scope>
    <source>
        <strain evidence="11">Sukarami</strain>
    </source>
</reference>
<keyword evidence="5" id="KW-0735">Signal-anchor</keyword>
<gene>
    <name evidence="11" type="ORF">M5D96_005906</name>
</gene>
<accession>A0A9P9YRB2</accession>
<keyword evidence="3" id="KW-0808">Transferase</keyword>
<evidence type="ECO:0000256" key="1">
    <source>
        <dbReference type="ARBA" id="ARBA00004323"/>
    </source>
</evidence>
<proteinExistence type="inferred from homology"/>
<evidence type="ECO:0000256" key="10">
    <source>
        <dbReference type="SAM" id="MobiDB-lite"/>
    </source>
</evidence>
<evidence type="ECO:0000313" key="11">
    <source>
        <dbReference type="EMBL" id="KAI8041641.1"/>
    </source>
</evidence>
<comment type="subcellular location">
    <subcellularLocation>
        <location evidence="1">Golgi apparatus membrane</location>
        <topology evidence="1">Single-pass type II membrane protein</topology>
    </subcellularLocation>
</comment>
<keyword evidence="4" id="KW-0812">Transmembrane</keyword>
<dbReference type="InterPro" id="IPR007734">
    <property type="entry name" value="Heparan_SO4_2-O-STrfase"/>
</dbReference>
<evidence type="ECO:0000256" key="4">
    <source>
        <dbReference type="ARBA" id="ARBA00022692"/>
    </source>
</evidence>
<dbReference type="InterPro" id="IPR005331">
    <property type="entry name" value="Sulfotransferase"/>
</dbReference>
<dbReference type="Gene3D" id="3.40.50.300">
    <property type="entry name" value="P-loop containing nucleotide triphosphate hydrolases"/>
    <property type="match status" value="8"/>
</dbReference>
<evidence type="ECO:0000256" key="6">
    <source>
        <dbReference type="ARBA" id="ARBA00022989"/>
    </source>
</evidence>
<dbReference type="EMBL" id="JAMKOV010000003">
    <property type="protein sequence ID" value="KAI8041641.1"/>
    <property type="molecule type" value="Genomic_DNA"/>
</dbReference>
<dbReference type="InterPro" id="IPR027417">
    <property type="entry name" value="P-loop_NTPase"/>
</dbReference>
<feature type="compositionally biased region" description="Acidic residues" evidence="10">
    <location>
        <begin position="405"/>
        <end position="421"/>
    </location>
</feature>
<keyword evidence="9" id="KW-0325">Glycoprotein</keyword>
<dbReference type="Pfam" id="PF03567">
    <property type="entry name" value="Sulfotransfer_2"/>
    <property type="match status" value="7"/>
</dbReference>
<organism evidence="11 12">
    <name type="scientific">Drosophila gunungcola</name>
    <name type="common">fruit fly</name>
    <dbReference type="NCBI Taxonomy" id="103775"/>
    <lineage>
        <taxon>Eukaryota</taxon>
        <taxon>Metazoa</taxon>
        <taxon>Ecdysozoa</taxon>
        <taxon>Arthropoda</taxon>
        <taxon>Hexapoda</taxon>
        <taxon>Insecta</taxon>
        <taxon>Pterygota</taxon>
        <taxon>Neoptera</taxon>
        <taxon>Endopterygota</taxon>
        <taxon>Diptera</taxon>
        <taxon>Brachycera</taxon>
        <taxon>Muscomorpha</taxon>
        <taxon>Ephydroidea</taxon>
        <taxon>Drosophilidae</taxon>
        <taxon>Drosophila</taxon>
        <taxon>Sophophora</taxon>
    </lineage>
</organism>
<dbReference type="GO" id="GO:0008146">
    <property type="term" value="F:sulfotransferase activity"/>
    <property type="evidence" value="ECO:0007669"/>
    <property type="project" value="InterPro"/>
</dbReference>
<protein>
    <recommendedName>
        <fullName evidence="13">Heparan sulfate 2-O-sulfotransferase pipe</fullName>
    </recommendedName>
</protein>
<keyword evidence="12" id="KW-1185">Reference proteome</keyword>
<feature type="region of interest" description="Disordered" evidence="10">
    <location>
        <begin position="343"/>
        <end position="421"/>
    </location>
</feature>
<name>A0A9P9YRB2_9MUSC</name>
<evidence type="ECO:0008006" key="13">
    <source>
        <dbReference type="Google" id="ProtNLM"/>
    </source>
</evidence>
<evidence type="ECO:0000256" key="9">
    <source>
        <dbReference type="ARBA" id="ARBA00023180"/>
    </source>
</evidence>
<sequence>MKEKPFKSTGDDPYRIPKHDDINTLHGTYQYLKSTGQLKHLTAAQLNNTPLAQLDTIFFNRITKTGSEKMMELLKILAKRNNFQARRDVEGFYEVVVMHDAYAKNFIRTEVLNCSRANTYTKHVAFLDFSHLDEPWPIYINLVRDPIERLVSWFYYARAPWYLAERRETFGDAVQMPSIEWLKKDFNRCIEERDPECVYEQMETGNLGDHRRQSLFLCGQNMKVCMSFNSHEAMQRAKRNVEEHYAVVGTWEDTNVTLSVLEGYIPRFFTGAKDEYYALKKTLGSVNRNAFRPTLNKKVRALLSQNLTREIELYQFVRHRLYKQYIALQLDVDPKLRKVGYNVHDRRSSEEELRDSTGHGHGHHHDHHSHHHHVHHQEKIDGHKHKAGHDKQLAVPENIPKEDEVHYEDDDDDEEVEENDDDLANGMDSGDGEGFNFKADLLNNTKFAEVDFVFFNRVPKVGSQSLMELMVRLGKINGFTHARNKGSAHETIVMNKQRQNDLVADLLTRPKPHIYSQHIAYINFTRFHLPKPIYINLIRDPIDRIISWHYYIRAPWYYRDMQAKLGDKAPPMPSDEFLNLDLDTCVRNHDPHCTFNQMQVKNPVGDHRRQTLFFCGMNQKLCMPFNSEAAMQKAKRTVETEYAVVGTWEDTNITLSVLEAYIPRFFRNAKVAYYLGKDRLSRVNRNNVTRIVSDETRLILRKNLTNEIEFYEFCKQRLYLQYAALSHGKQFGEDDYLLVPEQQNDYNEEAFCVPPSVQLVLVIGFLLNNCDLLQLWRLNPKFLNNTKYHTRDILFFNRVPKTGSETLIELMIRLGKKNEFQNERAPYSKQVGMYWSVERQKQEVARIMKLQSDLAFVYVEHMMYMNVRPFHYAQPIYINMIRDPIERVISWFYYKRTPWSSVKMFEVTGKFENRTHYVKNFEDCVLSHDFECRYDHGLSFSEDSADHKRQSLFFCGHSPVCEPFNSPAAIARAKQIVERDYSVVGSWEDVNLENLDATQLNNTHKAERDFVFYNRLEKTGSQSMTRLIKQLGERNGFDAYRNIVRPSRPLTDSYEDEKDLVDQLYELGDHAAYVEHANWVNFTKHGHLRPIYINMVRHPIQKVISAYYYQRHPLIFAQSLMRNPNKRIETKQYFDTAFNDCVRKRVPPYCVFDNHNPYNGDWRRFSLHLCGNSEICTHFNSATTTQIAKSNIEREYAVVGSWEDTNVTLAVLEAYIPRFFANARKVYYSKTEKFTVNTVSHDTHLDKDVEDYLSNSFSFEIELYLFIKQRLYKQYIAVHKDEFQSPYPDKLNNTPKAEIDVLFFNRVPKTGSMQLIELMRQLGKVHDYEVEKDPQNGGVITILSAAEQSDMIDNIVNLEDGTVFASHVNFLNFTKHEQPRPIYINMVRDPVERVISWYYYIRAPWIFVPGRRRNNREMPNPKWVNTEFDQCVESGEKVCTYIENAMLEHVGDHRRQTLFFCGHNELQCTPFNGRLPLQLAKLNVEREYSVVGTWEHTNETLALKHLNTKRLNNTKNAEIEVLFFNRAAKVGSEAMLELFMALEKYNEDITLEKHGLHTKTVRQMDKRQRRESAEYVADLEEGTMYIEHINWLDFDEFDLPKPIYINLVRDPVERVISWFFYARSAYKNAIEYRKKPDQRIKPASWYKKNFNDCVRNGDPECQYVPHTVKDTFANFKRQSLFYCGHHDDCIPFNSPTAVQMAKEHVERDYAVVGSWEDTNITLTVLENYIPRFFRGAKLMYEMNNNKITNRNKNKRKPFIEPEVKEMIRKNFTNEYEFYYFCKQRLYKQYLALNLKELEKHGDLTPGRLNNTAKAEMDRLFFTRCAKVGSESLMEFMEHLQDINNFRVDHYGVNKKTKRQLKPLAQATTAGYVYNMDEGSVYIEHIPWIDFNEYNLPKPIFINLVRDPVERMISWYYYVRNSYRNAIFYRNNPLAPLKPTAWFKKSYNDCVRSGDPECQYVPLAVRDVEGNFKRQTIFFCGHDQDCLPFNSPLAVQIAKRRVETEFAVVGTWEETNITLTVLEHYIPRYFARAKIIFHMYQKTLQNRNRNNRKPHVDADVRAMVRRNFTHEYDFYYFCKQRLYMQYIALKRQELERLSEKLNNTRHSRLEVIFFNRGAKVGSEALMQLTQTMAPYNNMSVVTKGPMNINSRTRKPGERMLQALWVTELDPGTIYIEHCNWLDFHRYELPKPIYINLVRDPVERMISWYYYVRSGYRNAIHHRKFP</sequence>
<feature type="compositionally biased region" description="Basic residues" evidence="10">
    <location>
        <begin position="360"/>
        <end position="388"/>
    </location>
</feature>
<evidence type="ECO:0000256" key="2">
    <source>
        <dbReference type="ARBA" id="ARBA00010569"/>
    </source>
</evidence>